<keyword evidence="1" id="KW-0472">Membrane</keyword>
<dbReference type="OrthoDB" id="6828340at2"/>
<gene>
    <name evidence="2" type="ORF">BHU62_22135</name>
</gene>
<dbReference type="EMBL" id="MJAO01000035">
    <property type="protein sequence ID" value="OKB64508.1"/>
    <property type="molecule type" value="Genomic_DNA"/>
</dbReference>
<keyword evidence="1" id="KW-0812">Transmembrane</keyword>
<organism evidence="2 3">
    <name type="scientific">Serratia marcescens</name>
    <dbReference type="NCBI Taxonomy" id="615"/>
    <lineage>
        <taxon>Bacteria</taxon>
        <taxon>Pseudomonadati</taxon>
        <taxon>Pseudomonadota</taxon>
        <taxon>Gammaproteobacteria</taxon>
        <taxon>Enterobacterales</taxon>
        <taxon>Yersiniaceae</taxon>
        <taxon>Serratia</taxon>
    </lineage>
</organism>
<reference evidence="2 3" key="1">
    <citation type="submission" date="2016-09" db="EMBL/GenBank/DDBJ databases">
        <title>Serratia marcescens MSU-97 and epiphytic antimycotic-producing bacteria.</title>
        <authorList>
            <person name="Matilla M.A."/>
        </authorList>
    </citation>
    <scope>NUCLEOTIDE SEQUENCE [LARGE SCALE GENOMIC DNA]</scope>
    <source>
        <strain evidence="2 3">MSU-97</strain>
    </source>
</reference>
<dbReference type="Proteomes" id="UP000185770">
    <property type="component" value="Unassembled WGS sequence"/>
</dbReference>
<comment type="caution">
    <text evidence="2">The sequence shown here is derived from an EMBL/GenBank/DDBJ whole genome shotgun (WGS) entry which is preliminary data.</text>
</comment>
<evidence type="ECO:0008006" key="4">
    <source>
        <dbReference type="Google" id="ProtNLM"/>
    </source>
</evidence>
<protein>
    <recommendedName>
        <fullName evidence="4">Type VI secretion protein</fullName>
    </recommendedName>
</protein>
<name>A0A1Q4NUF9_SERMA</name>
<accession>A0A1Q4NUF9</accession>
<feature type="transmembrane region" description="Helical" evidence="1">
    <location>
        <begin position="53"/>
        <end position="74"/>
    </location>
</feature>
<feature type="transmembrane region" description="Helical" evidence="1">
    <location>
        <begin position="20"/>
        <end position="41"/>
    </location>
</feature>
<proteinExistence type="predicted"/>
<dbReference type="RefSeq" id="WP_073534676.1">
    <property type="nucleotide sequence ID" value="NZ_MJAO01000035.1"/>
</dbReference>
<keyword evidence="1" id="KW-1133">Transmembrane helix</keyword>
<sequence>MGWERKRPIISKSPEEPSLVLWLGVAIVALIMSILLFVLHANQRLGSLQAFNIWILSATPLVTWFTLICLRGWLYNLAFNRYKFETDEAEYAQQQWSAWAGRYLAVLHNVAFLPGSLTAAQLIQPPPGLERRGQQTRHIPWGEAEGLTILLGDVSDALLQLPADLPLNATFLTDSPRSISSLRALFDHCWKGAIPTERPAPKLNIRQSHSLLILDEHLKSPEISAELVLVQQLQGGEKYSDALIVLLLVSDDVATKYQFKHDVRLLRPMGLDTSRLSEELALYFSTQTLANSTQFIAGDQLRWADDFFELLKASETSGGYWKTEQVQWLETFSGISGPFSPWVMAAVSSDIVRLQRADCLMLSADEEQSFITTVTTGKQNNENG</sequence>
<evidence type="ECO:0000256" key="1">
    <source>
        <dbReference type="SAM" id="Phobius"/>
    </source>
</evidence>
<dbReference type="AlphaFoldDB" id="A0A1Q4NUF9"/>
<evidence type="ECO:0000313" key="2">
    <source>
        <dbReference type="EMBL" id="OKB64508.1"/>
    </source>
</evidence>
<evidence type="ECO:0000313" key="3">
    <source>
        <dbReference type="Proteomes" id="UP000185770"/>
    </source>
</evidence>